<dbReference type="InterPro" id="IPR016181">
    <property type="entry name" value="Acyl_CoA_acyltransferase"/>
</dbReference>
<dbReference type="RefSeq" id="WP_046505160.1">
    <property type="nucleotide sequence ID" value="NZ_CBDDLU010000015.1"/>
</dbReference>
<dbReference type="Gene3D" id="3.40.630.30">
    <property type="match status" value="1"/>
</dbReference>
<dbReference type="Proteomes" id="UP000034491">
    <property type="component" value="Unassembled WGS sequence"/>
</dbReference>
<keyword evidence="3" id="KW-1185">Reference proteome</keyword>
<reference evidence="2 3" key="1">
    <citation type="submission" date="2015-03" db="EMBL/GenBank/DDBJ databases">
        <title>Genome sequence of Kiloniella sp. P1-1, isolated from the gut microflora of Pacific white shrimp, Penaeus vannamei.</title>
        <authorList>
            <person name="Shao Z."/>
            <person name="Wang L."/>
            <person name="Li X."/>
        </authorList>
    </citation>
    <scope>NUCLEOTIDE SEQUENCE [LARGE SCALE GENOMIC DNA]</scope>
    <source>
        <strain evidence="2 3">P1-1</strain>
    </source>
</reference>
<dbReference type="EMBL" id="LANI01000004">
    <property type="protein sequence ID" value="KKJ77545.1"/>
    <property type="molecule type" value="Genomic_DNA"/>
</dbReference>
<dbReference type="Pfam" id="PF00583">
    <property type="entry name" value="Acetyltransf_1"/>
    <property type="match status" value="1"/>
</dbReference>
<protein>
    <submittedName>
        <fullName evidence="2">GNAT family acetyltransferase</fullName>
    </submittedName>
</protein>
<sequence>MTTAPQIEVTISYLEMLERPHNLLLHSPQGKKTSLIRAYKPTVSFYRYLYNTIGEPWLWWERRMLSDDALAQIIQDDNVEIYVLYYDGVPAGYAELDRREPKEIDLAYMGLIPDFIGQKLGPYLLSSIIDIAWSYEPKRLTVNTCSLDHPKALGVYQKCGFTNYDRNVKTIDDPKYNQA</sequence>
<dbReference type="InterPro" id="IPR000182">
    <property type="entry name" value="GNAT_dom"/>
</dbReference>
<evidence type="ECO:0000313" key="2">
    <source>
        <dbReference type="EMBL" id="KKJ77545.1"/>
    </source>
</evidence>
<dbReference type="SUPFAM" id="SSF55729">
    <property type="entry name" value="Acyl-CoA N-acyltransferases (Nat)"/>
    <property type="match status" value="1"/>
</dbReference>
<proteinExistence type="predicted"/>
<dbReference type="OrthoDB" id="275336at2"/>
<dbReference type="AlphaFoldDB" id="A0A0M2RC11"/>
<dbReference type="STRING" id="1549748.WH95_07605"/>
<evidence type="ECO:0000259" key="1">
    <source>
        <dbReference type="PROSITE" id="PS51186"/>
    </source>
</evidence>
<keyword evidence="2" id="KW-0808">Transferase</keyword>
<dbReference type="GO" id="GO:0016747">
    <property type="term" value="F:acyltransferase activity, transferring groups other than amino-acyl groups"/>
    <property type="evidence" value="ECO:0007669"/>
    <property type="project" value="InterPro"/>
</dbReference>
<comment type="caution">
    <text evidence="2">The sequence shown here is derived from an EMBL/GenBank/DDBJ whole genome shotgun (WGS) entry which is preliminary data.</text>
</comment>
<accession>A0A0M2RC11</accession>
<dbReference type="PROSITE" id="PS51186">
    <property type="entry name" value="GNAT"/>
    <property type="match status" value="1"/>
</dbReference>
<organism evidence="2 3">
    <name type="scientific">Kiloniella litopenaei</name>
    <dbReference type="NCBI Taxonomy" id="1549748"/>
    <lineage>
        <taxon>Bacteria</taxon>
        <taxon>Pseudomonadati</taxon>
        <taxon>Pseudomonadota</taxon>
        <taxon>Alphaproteobacteria</taxon>
        <taxon>Rhodospirillales</taxon>
        <taxon>Kiloniellaceae</taxon>
        <taxon>Kiloniella</taxon>
    </lineage>
</organism>
<feature type="domain" description="N-acetyltransferase" evidence="1">
    <location>
        <begin position="34"/>
        <end position="178"/>
    </location>
</feature>
<gene>
    <name evidence="2" type="ORF">WH95_07605</name>
</gene>
<evidence type="ECO:0000313" key="3">
    <source>
        <dbReference type="Proteomes" id="UP000034491"/>
    </source>
</evidence>
<name>A0A0M2RC11_9PROT</name>